<dbReference type="EMBL" id="BSST01000001">
    <property type="protein sequence ID" value="GLX77335.1"/>
    <property type="molecule type" value="Genomic_DNA"/>
</dbReference>
<evidence type="ECO:0008006" key="4">
    <source>
        <dbReference type="Google" id="ProtNLM"/>
    </source>
</evidence>
<dbReference type="Proteomes" id="UP001157186">
    <property type="component" value="Unassembled WGS sequence"/>
</dbReference>
<keyword evidence="3" id="KW-1185">Reference proteome</keyword>
<name>A0ABQ6GSC7_9GAMM</name>
<dbReference type="NCBIfam" id="TIGR04219">
    <property type="entry name" value="OMP_w_GlyGly"/>
    <property type="match status" value="1"/>
</dbReference>
<proteinExistence type="predicted"/>
<reference evidence="2 3" key="1">
    <citation type="submission" date="2023-03" db="EMBL/GenBank/DDBJ databases">
        <title>Draft genome sequence of Thalassotalea insulae KCTC 62186T.</title>
        <authorList>
            <person name="Sawabe T."/>
        </authorList>
    </citation>
    <scope>NUCLEOTIDE SEQUENCE [LARGE SCALE GENOMIC DNA]</scope>
    <source>
        <strain evidence="2 3">KCTC 62186</strain>
    </source>
</reference>
<evidence type="ECO:0000256" key="1">
    <source>
        <dbReference type="SAM" id="SignalP"/>
    </source>
</evidence>
<accession>A0ABQ6GSC7</accession>
<organism evidence="2 3">
    <name type="scientific">Thalassotalea insulae</name>
    <dbReference type="NCBI Taxonomy" id="2056778"/>
    <lineage>
        <taxon>Bacteria</taxon>
        <taxon>Pseudomonadati</taxon>
        <taxon>Pseudomonadota</taxon>
        <taxon>Gammaproteobacteria</taxon>
        <taxon>Alteromonadales</taxon>
        <taxon>Colwelliaceae</taxon>
        <taxon>Thalassotalea</taxon>
    </lineage>
</organism>
<comment type="caution">
    <text evidence="2">The sequence shown here is derived from an EMBL/GenBank/DDBJ whole genome shotgun (WGS) entry which is preliminary data.</text>
</comment>
<sequence>MKKKAFAATFAVLFTTNVPADTIGLYLGGQIWQSEASGLLAEQNTIGDFTLKKGQQNSYFIAVEHPIAILPNVRISSATLDTTSGTTHLTQEYNADNETAHVDVHADIDIDTNFNVSYVDYTLYYELFDNGSFSFDLGLTARDFGGAVIVTEDANIVTTSRDRIWDGEDHDDHDYHNVTETTETVTTDKIKTNEVEPMLYVASNISLPLSGLSLFIQGDFSLKDDQTHSDYQVGLSYELVDNRMMDFYLTLGYRAEKMEFEKLNDLYTDLEFKGTFVGVTVHF</sequence>
<dbReference type="RefSeq" id="WP_284243186.1">
    <property type="nucleotide sequence ID" value="NZ_BSST01000001.1"/>
</dbReference>
<protein>
    <recommendedName>
        <fullName evidence="4">TIGR04219 family outer membrane beta-barrel protein</fullName>
    </recommendedName>
</protein>
<gene>
    <name evidence="2" type="ORF">tinsulaeT_06750</name>
</gene>
<evidence type="ECO:0000313" key="2">
    <source>
        <dbReference type="EMBL" id="GLX77335.1"/>
    </source>
</evidence>
<keyword evidence="1" id="KW-0732">Signal</keyword>
<feature type="signal peptide" evidence="1">
    <location>
        <begin position="1"/>
        <end position="20"/>
    </location>
</feature>
<evidence type="ECO:0000313" key="3">
    <source>
        <dbReference type="Proteomes" id="UP001157186"/>
    </source>
</evidence>
<feature type="chain" id="PRO_5047480027" description="TIGR04219 family outer membrane beta-barrel protein" evidence="1">
    <location>
        <begin position="21"/>
        <end position="283"/>
    </location>
</feature>
<dbReference type="InterPro" id="IPR026387">
    <property type="entry name" value="OMP_w_GlyGly"/>
</dbReference>